<evidence type="ECO:0000259" key="3">
    <source>
        <dbReference type="Pfam" id="PF02551"/>
    </source>
</evidence>
<organism evidence="5 6">
    <name type="scientific">Variovorax ginsengisoli</name>
    <dbReference type="NCBI Taxonomy" id="363844"/>
    <lineage>
        <taxon>Bacteria</taxon>
        <taxon>Pseudomonadati</taxon>
        <taxon>Pseudomonadota</taxon>
        <taxon>Betaproteobacteria</taxon>
        <taxon>Burkholderiales</taxon>
        <taxon>Comamonadaceae</taxon>
        <taxon>Variovorax</taxon>
    </lineage>
</organism>
<dbReference type="InterPro" id="IPR029069">
    <property type="entry name" value="HotDog_dom_sf"/>
</dbReference>
<dbReference type="Pfam" id="PF13622">
    <property type="entry name" value="4HBT_3"/>
    <property type="match status" value="1"/>
</dbReference>
<comment type="caution">
    <text evidence="5">The sequence shown here is derived from an EMBL/GenBank/DDBJ whole genome shotgun (WGS) entry which is preliminary data.</text>
</comment>
<gene>
    <name evidence="5" type="ORF">J2W36_002568</name>
</gene>
<feature type="domain" description="Acyl-CoA thioesterase-like N-terminal HotDog" evidence="4">
    <location>
        <begin position="47"/>
        <end position="122"/>
    </location>
</feature>
<dbReference type="Pfam" id="PF02551">
    <property type="entry name" value="Acyl_CoA_thio"/>
    <property type="match status" value="1"/>
</dbReference>
<feature type="domain" description="Acyl-CoA thioesterase 2 C-terminal" evidence="3">
    <location>
        <begin position="189"/>
        <end position="294"/>
    </location>
</feature>
<dbReference type="PANTHER" id="PTHR11066">
    <property type="entry name" value="ACYL-COA THIOESTERASE"/>
    <property type="match status" value="1"/>
</dbReference>
<dbReference type="InterPro" id="IPR049449">
    <property type="entry name" value="TesB_ACOT8-like_N"/>
</dbReference>
<dbReference type="EC" id="3.1.2.-" evidence="5"/>
<accession>A0ABT9S7W3</accession>
<proteinExistence type="inferred from homology"/>
<evidence type="ECO:0000313" key="6">
    <source>
        <dbReference type="Proteomes" id="UP001226867"/>
    </source>
</evidence>
<dbReference type="GO" id="GO:0016787">
    <property type="term" value="F:hydrolase activity"/>
    <property type="evidence" value="ECO:0007669"/>
    <property type="project" value="UniProtKB-KW"/>
</dbReference>
<dbReference type="Gene3D" id="2.40.160.210">
    <property type="entry name" value="Acyl-CoA thioesterase, double hotdog domain"/>
    <property type="match status" value="1"/>
</dbReference>
<dbReference type="PANTHER" id="PTHR11066:SF34">
    <property type="entry name" value="ACYL-COENZYME A THIOESTERASE 8"/>
    <property type="match status" value="1"/>
</dbReference>
<protein>
    <submittedName>
        <fullName evidence="5">Acyl-CoA thioesterase-2</fullName>
        <ecNumber evidence="5">3.1.2.-</ecNumber>
    </submittedName>
</protein>
<dbReference type="InterPro" id="IPR025652">
    <property type="entry name" value="TesB_C"/>
</dbReference>
<reference evidence="5 6" key="1">
    <citation type="submission" date="2023-07" db="EMBL/GenBank/DDBJ databases">
        <title>Sorghum-associated microbial communities from plants grown in Nebraska, USA.</title>
        <authorList>
            <person name="Schachtman D."/>
        </authorList>
    </citation>
    <scope>NUCLEOTIDE SEQUENCE [LARGE SCALE GENOMIC DNA]</scope>
    <source>
        <strain evidence="5 6">DS1607</strain>
    </source>
</reference>
<comment type="similarity">
    <text evidence="1">Belongs to the C/M/P thioester hydrolase family.</text>
</comment>
<dbReference type="RefSeq" id="WP_307690116.1">
    <property type="nucleotide sequence ID" value="NZ_JAUSRO010000007.1"/>
</dbReference>
<dbReference type="Proteomes" id="UP001226867">
    <property type="component" value="Unassembled WGS sequence"/>
</dbReference>
<evidence type="ECO:0000313" key="5">
    <source>
        <dbReference type="EMBL" id="MDP9900305.1"/>
    </source>
</evidence>
<evidence type="ECO:0000256" key="1">
    <source>
        <dbReference type="ARBA" id="ARBA00006538"/>
    </source>
</evidence>
<dbReference type="CDD" id="cd03444">
    <property type="entry name" value="Thioesterase_II_repeat1"/>
    <property type="match status" value="1"/>
</dbReference>
<dbReference type="SUPFAM" id="SSF54637">
    <property type="entry name" value="Thioesterase/thiol ester dehydrase-isomerase"/>
    <property type="match status" value="2"/>
</dbReference>
<evidence type="ECO:0000256" key="2">
    <source>
        <dbReference type="ARBA" id="ARBA00022801"/>
    </source>
</evidence>
<dbReference type="CDD" id="cd03445">
    <property type="entry name" value="Thioesterase_II_repeat2"/>
    <property type="match status" value="1"/>
</dbReference>
<dbReference type="EMBL" id="JAUSRO010000007">
    <property type="protein sequence ID" value="MDP9900305.1"/>
    <property type="molecule type" value="Genomic_DNA"/>
</dbReference>
<name>A0ABT9S7W3_9BURK</name>
<dbReference type="InterPro" id="IPR003703">
    <property type="entry name" value="Acyl_CoA_thio"/>
</dbReference>
<sequence>MTEFHDFSEPPEAEQARLVAELVGLMDLVPSGEDCFMAQSEDLGTPAVFGGQVLGQALMAASRTVEADRPVHSMHAYFLLPGEHAPIAYAVDRVRDGRSFTTRHVVARQQGRTIFEMSASFQTAADGIEHQDAMPAVPGPDGLVSELQQRIALGDRLPAPWQVKGQQGHGIEFRQVDPLDPLHPAIRPAHHQLWVRAVAPLPDEPLLHRALLAYASDHGLLRAAMLPHGLSFLRGNVRAASLDHAMWFHRDFRLDDWLLYSMDSPSAGGARALCRGSFFTRDGRLVASTAQEGMLRVRG</sequence>
<keyword evidence="6" id="KW-1185">Reference proteome</keyword>
<evidence type="ECO:0000259" key="4">
    <source>
        <dbReference type="Pfam" id="PF13622"/>
    </source>
</evidence>
<keyword evidence="2 5" id="KW-0378">Hydrolase</keyword>
<dbReference type="InterPro" id="IPR042171">
    <property type="entry name" value="Acyl-CoA_hotdog"/>
</dbReference>